<dbReference type="RefSeq" id="WP_033071040.1">
    <property type="nucleotide sequence ID" value="NZ_CP015749.1"/>
</dbReference>
<dbReference type="Proteomes" id="UP000269665">
    <property type="component" value="Unassembled WGS sequence"/>
</dbReference>
<dbReference type="Gene3D" id="3.10.450.50">
    <property type="match status" value="1"/>
</dbReference>
<dbReference type="InterPro" id="IPR009959">
    <property type="entry name" value="Cyclase_SnoaL-like"/>
</dbReference>
<name>A0A8B3FA36_PECPM</name>
<sequence>MSDNSTLAAAFYQAFNTNDSAAFDRLLATNWVNHPADPGQPNTPAGFKRAVAQTHAAFEGFHIDIEAVVAENDLVVCRIAMSGQHIGDFDRWKASGQQVRFSGMDMHRIEGGRISETWHFENFDGLKIEETA</sequence>
<proteinExistence type="predicted"/>
<dbReference type="PANTHER" id="PTHR38436">
    <property type="entry name" value="POLYKETIDE CYCLASE SNOAL-LIKE DOMAIN"/>
    <property type="match status" value="1"/>
</dbReference>
<dbReference type="SUPFAM" id="SSF54427">
    <property type="entry name" value="NTF2-like"/>
    <property type="match status" value="1"/>
</dbReference>
<reference evidence="1 2" key="1">
    <citation type="journal article" date="2018" name="BMC Genomics">
        <title>High genomic variability in the plant pathogenic bacterium Pectobacterium parmentieri deciphered from de novo assembled complete genomes.</title>
        <authorList>
            <person name="Zoledowska S."/>
            <person name="Motyka-Pomagruk A."/>
            <person name="Sledz W."/>
            <person name="Mengoni A."/>
            <person name="Lojkowska E."/>
        </authorList>
    </citation>
    <scope>NUCLEOTIDE SEQUENCE [LARGE SCALE GENOMIC DNA]</scope>
    <source>
        <strain evidence="1 2">IFB5626</strain>
    </source>
</reference>
<dbReference type="KEGG" id="ppar:A8F97_12450"/>
<dbReference type="OrthoDB" id="9182871at2"/>
<dbReference type="PANTHER" id="PTHR38436:SF1">
    <property type="entry name" value="ESTER CYCLASE"/>
    <property type="match status" value="1"/>
</dbReference>
<organism evidence="1 2">
    <name type="scientific">Pectobacterium parmentieri</name>
    <dbReference type="NCBI Taxonomy" id="1905730"/>
    <lineage>
        <taxon>Bacteria</taxon>
        <taxon>Pseudomonadati</taxon>
        <taxon>Pseudomonadota</taxon>
        <taxon>Gammaproteobacteria</taxon>
        <taxon>Enterobacterales</taxon>
        <taxon>Pectobacteriaceae</taxon>
        <taxon>Pectobacterium</taxon>
    </lineage>
</organism>
<dbReference type="GeneID" id="45850272"/>
<dbReference type="EMBL" id="PSZG01000001">
    <property type="protein sequence ID" value="RKO75350.1"/>
    <property type="molecule type" value="Genomic_DNA"/>
</dbReference>
<gene>
    <name evidence="1" type="ORF">C5E00_00350</name>
</gene>
<accession>A0A8B3FA36</accession>
<protein>
    <recommendedName>
        <fullName evidence="3">Ester cyclase</fullName>
    </recommendedName>
</protein>
<dbReference type="Pfam" id="PF07366">
    <property type="entry name" value="SnoaL"/>
    <property type="match status" value="1"/>
</dbReference>
<evidence type="ECO:0008006" key="3">
    <source>
        <dbReference type="Google" id="ProtNLM"/>
    </source>
</evidence>
<evidence type="ECO:0000313" key="2">
    <source>
        <dbReference type="Proteomes" id="UP000269665"/>
    </source>
</evidence>
<evidence type="ECO:0000313" key="1">
    <source>
        <dbReference type="EMBL" id="RKO75350.1"/>
    </source>
</evidence>
<dbReference type="InterPro" id="IPR032710">
    <property type="entry name" value="NTF2-like_dom_sf"/>
</dbReference>
<dbReference type="AlphaFoldDB" id="A0A8B3FA36"/>
<dbReference type="GO" id="GO:0030638">
    <property type="term" value="P:polyketide metabolic process"/>
    <property type="evidence" value="ECO:0007669"/>
    <property type="project" value="InterPro"/>
</dbReference>
<comment type="caution">
    <text evidence="1">The sequence shown here is derived from an EMBL/GenBank/DDBJ whole genome shotgun (WGS) entry which is preliminary data.</text>
</comment>